<dbReference type="Proteomes" id="UP001500191">
    <property type="component" value="Unassembled WGS sequence"/>
</dbReference>
<feature type="chain" id="PRO_5045393560" evidence="7">
    <location>
        <begin position="22"/>
        <end position="447"/>
    </location>
</feature>
<keyword evidence="10" id="KW-1185">Reference proteome</keyword>
<comment type="similarity">
    <text evidence="1 5 6">Belongs to the peptidase S8 family.</text>
</comment>
<feature type="active site" description="Charge relay system" evidence="5">
    <location>
        <position position="386"/>
    </location>
</feature>
<accession>A0ABP3LF71</accession>
<name>A0ABP3LF71_9DEIO</name>
<protein>
    <submittedName>
        <fullName evidence="9">S8 family serine peptidase</fullName>
    </submittedName>
</protein>
<feature type="domain" description="Peptidase S8/S53" evidence="8">
    <location>
        <begin position="181"/>
        <end position="422"/>
    </location>
</feature>
<keyword evidence="4 5" id="KW-0720">Serine protease</keyword>
<dbReference type="PROSITE" id="PS51892">
    <property type="entry name" value="SUBTILASE"/>
    <property type="match status" value="1"/>
</dbReference>
<keyword evidence="3 5" id="KW-0378">Hydrolase</keyword>
<sequence>MKTAPTLLSRLALLAAALSLASCGRLPQPAATLPAPAALRSGGQLVTVRVPPEMTAETLLGALPGAQLVTFHPERGSAVLSVPATLRTASLDTQSLRALGVTLGSVEPDAELDVLQVSQAEGLASGLSNVNWASGGTNWAGGATNWAGGESFLGSRDWGNVQTYWNALNLPAAQQLIPELGSGVKVAVLDTGLDSTHPLIRDHVDSVNAWDYVDRDAAPHEMLPLQGLGRYGHGTAVGGIVLQIAPNAQLLPLRVLNPQGRGMTSRIIQAIDRAVAAGAQVINLSLGSDTDSEALNVAVAAATARGVVVVNSSGNAGKEGMVYPAQTLTTGRFTASSGLVAVGSATLAGKKSSFSNYATGMTLVAPGEGVITSYPDSRLAYASGTSFSAPAVSGAVALALSTRAATLNPSSLALNLRSSAAPVPDPLFQGKLGGGMLNVASFVSRYR</sequence>
<dbReference type="RefSeq" id="WP_343754858.1">
    <property type="nucleotide sequence ID" value="NZ_BAAADB010000002.1"/>
</dbReference>
<dbReference type="Pfam" id="PF00082">
    <property type="entry name" value="Peptidase_S8"/>
    <property type="match status" value="1"/>
</dbReference>
<feature type="active site" description="Charge relay system" evidence="5">
    <location>
        <position position="190"/>
    </location>
</feature>
<dbReference type="InterPro" id="IPR023827">
    <property type="entry name" value="Peptidase_S8_Asp-AS"/>
</dbReference>
<dbReference type="PROSITE" id="PS00136">
    <property type="entry name" value="SUBTILASE_ASP"/>
    <property type="match status" value="1"/>
</dbReference>
<keyword evidence="7" id="KW-0732">Signal</keyword>
<dbReference type="InterPro" id="IPR023828">
    <property type="entry name" value="Peptidase_S8_Ser-AS"/>
</dbReference>
<evidence type="ECO:0000256" key="3">
    <source>
        <dbReference type="ARBA" id="ARBA00022801"/>
    </source>
</evidence>
<evidence type="ECO:0000256" key="5">
    <source>
        <dbReference type="PROSITE-ProRule" id="PRU01240"/>
    </source>
</evidence>
<evidence type="ECO:0000256" key="6">
    <source>
        <dbReference type="RuleBase" id="RU003355"/>
    </source>
</evidence>
<evidence type="ECO:0000256" key="1">
    <source>
        <dbReference type="ARBA" id="ARBA00011073"/>
    </source>
</evidence>
<dbReference type="Gene3D" id="3.40.50.200">
    <property type="entry name" value="Peptidase S8/S53 domain"/>
    <property type="match status" value="1"/>
</dbReference>
<evidence type="ECO:0000256" key="2">
    <source>
        <dbReference type="ARBA" id="ARBA00022670"/>
    </source>
</evidence>
<dbReference type="PROSITE" id="PS00138">
    <property type="entry name" value="SUBTILASE_SER"/>
    <property type="match status" value="1"/>
</dbReference>
<dbReference type="PANTHER" id="PTHR43806:SF11">
    <property type="entry name" value="CEREVISIN-RELATED"/>
    <property type="match status" value="1"/>
</dbReference>
<dbReference type="InterPro" id="IPR036852">
    <property type="entry name" value="Peptidase_S8/S53_dom_sf"/>
</dbReference>
<dbReference type="PRINTS" id="PR00723">
    <property type="entry name" value="SUBTILISIN"/>
</dbReference>
<evidence type="ECO:0000256" key="7">
    <source>
        <dbReference type="SAM" id="SignalP"/>
    </source>
</evidence>
<feature type="active site" description="Charge relay system" evidence="5">
    <location>
        <position position="233"/>
    </location>
</feature>
<proteinExistence type="inferred from homology"/>
<gene>
    <name evidence="9" type="ORF">GCM10008937_00710</name>
</gene>
<dbReference type="InterPro" id="IPR000209">
    <property type="entry name" value="Peptidase_S8/S53_dom"/>
</dbReference>
<comment type="caution">
    <text evidence="9">The sequence shown here is derived from an EMBL/GenBank/DDBJ whole genome shotgun (WGS) entry which is preliminary data.</text>
</comment>
<evidence type="ECO:0000313" key="10">
    <source>
        <dbReference type="Proteomes" id="UP001500191"/>
    </source>
</evidence>
<feature type="signal peptide" evidence="7">
    <location>
        <begin position="1"/>
        <end position="21"/>
    </location>
</feature>
<evidence type="ECO:0000256" key="4">
    <source>
        <dbReference type="ARBA" id="ARBA00022825"/>
    </source>
</evidence>
<dbReference type="EMBL" id="BAAADB010000002">
    <property type="protein sequence ID" value="GAA0497477.1"/>
    <property type="molecule type" value="Genomic_DNA"/>
</dbReference>
<keyword evidence="2 5" id="KW-0645">Protease</keyword>
<organism evidence="9 10">
    <name type="scientific">Deinococcus depolymerans</name>
    <dbReference type="NCBI Taxonomy" id="392408"/>
    <lineage>
        <taxon>Bacteria</taxon>
        <taxon>Thermotogati</taxon>
        <taxon>Deinococcota</taxon>
        <taxon>Deinococci</taxon>
        <taxon>Deinococcales</taxon>
        <taxon>Deinococcaceae</taxon>
        <taxon>Deinococcus</taxon>
    </lineage>
</organism>
<dbReference type="PROSITE" id="PS51257">
    <property type="entry name" value="PROKAR_LIPOPROTEIN"/>
    <property type="match status" value="1"/>
</dbReference>
<dbReference type="SUPFAM" id="SSF52743">
    <property type="entry name" value="Subtilisin-like"/>
    <property type="match status" value="1"/>
</dbReference>
<dbReference type="InterPro" id="IPR015500">
    <property type="entry name" value="Peptidase_S8_subtilisin-rel"/>
</dbReference>
<dbReference type="PANTHER" id="PTHR43806">
    <property type="entry name" value="PEPTIDASE S8"/>
    <property type="match status" value="1"/>
</dbReference>
<reference evidence="10" key="1">
    <citation type="journal article" date="2019" name="Int. J. Syst. Evol. Microbiol.">
        <title>The Global Catalogue of Microorganisms (GCM) 10K type strain sequencing project: providing services to taxonomists for standard genome sequencing and annotation.</title>
        <authorList>
            <consortium name="The Broad Institute Genomics Platform"/>
            <consortium name="The Broad Institute Genome Sequencing Center for Infectious Disease"/>
            <person name="Wu L."/>
            <person name="Ma J."/>
        </authorList>
    </citation>
    <scope>NUCLEOTIDE SEQUENCE [LARGE SCALE GENOMIC DNA]</scope>
    <source>
        <strain evidence="10">JCM 14368</strain>
    </source>
</reference>
<dbReference type="InterPro" id="IPR050131">
    <property type="entry name" value="Peptidase_S8_subtilisin-like"/>
</dbReference>
<evidence type="ECO:0000313" key="9">
    <source>
        <dbReference type="EMBL" id="GAA0497477.1"/>
    </source>
</evidence>
<evidence type="ECO:0000259" key="8">
    <source>
        <dbReference type="Pfam" id="PF00082"/>
    </source>
</evidence>